<dbReference type="Gene3D" id="2.40.160.20">
    <property type="match status" value="1"/>
</dbReference>
<gene>
    <name evidence="2" type="ORF">prwr041_10540</name>
</gene>
<evidence type="ECO:0000313" key="2">
    <source>
        <dbReference type="EMBL" id="BCS85161.1"/>
    </source>
</evidence>
<dbReference type="Proteomes" id="UP001319045">
    <property type="component" value="Chromosome"/>
</dbReference>
<accession>A0ABM7NXB2</accession>
<dbReference type="EMBL" id="AP024484">
    <property type="protein sequence ID" value="BCS85161.1"/>
    <property type="molecule type" value="Genomic_DNA"/>
</dbReference>
<dbReference type="InterPro" id="IPR011250">
    <property type="entry name" value="OMP/PagP_B-barrel"/>
</dbReference>
<evidence type="ECO:0000313" key="3">
    <source>
        <dbReference type="Proteomes" id="UP001319045"/>
    </source>
</evidence>
<dbReference type="SUPFAM" id="SSF56925">
    <property type="entry name" value="OMPA-like"/>
    <property type="match status" value="1"/>
</dbReference>
<protein>
    <submittedName>
        <fullName evidence="2">PorT family protein</fullName>
    </submittedName>
</protein>
<reference evidence="2 3" key="1">
    <citation type="journal article" date="2022" name="Int. J. Syst. Evol. Microbiol.">
        <title>Prevotella herbatica sp. nov., a plant polysaccharide-decomposing anaerobic bacterium isolated from a methanogenic reactor.</title>
        <authorList>
            <person name="Uek A."/>
            <person name="Tonouchi A."/>
            <person name="Kaku N."/>
            <person name="Ueki K."/>
        </authorList>
    </citation>
    <scope>NUCLEOTIDE SEQUENCE [LARGE SCALE GENOMIC DNA]</scope>
    <source>
        <strain evidence="2 3">WR041</strain>
    </source>
</reference>
<evidence type="ECO:0000259" key="1">
    <source>
        <dbReference type="Pfam" id="PF13568"/>
    </source>
</evidence>
<name>A0ABM7NXB2_9BACT</name>
<dbReference type="InterPro" id="IPR025665">
    <property type="entry name" value="Beta-barrel_OMP_2"/>
</dbReference>
<organism evidence="2 3">
    <name type="scientific">Prevotella herbatica</name>
    <dbReference type="NCBI Taxonomy" id="2801997"/>
    <lineage>
        <taxon>Bacteria</taxon>
        <taxon>Pseudomonadati</taxon>
        <taxon>Bacteroidota</taxon>
        <taxon>Bacteroidia</taxon>
        <taxon>Bacteroidales</taxon>
        <taxon>Prevotellaceae</taxon>
        <taxon>Prevotella</taxon>
    </lineage>
</organism>
<proteinExistence type="predicted"/>
<keyword evidence="3" id="KW-1185">Reference proteome</keyword>
<sequence length="194" mass="20858">MTVTAYSQQLRPGSITITPKMGVNASSYFGDDNEGCEYKAGFTIGAEGEYYVKNWLGISTGLMYSQQGCSAGKYGSSDAKICTEYLNVPVLCNFHLGKCFSLKAGLQPGVNLSAKAKVGDVSANLSRSGVDAKTFDIAMPIGMSFAFNNLVIDARYALSLNTAFKGKNNYGDLSNADLYNSVFSLTLGYRFNLK</sequence>
<feature type="domain" description="Outer membrane protein beta-barrel" evidence="1">
    <location>
        <begin position="7"/>
        <end position="164"/>
    </location>
</feature>
<dbReference type="Pfam" id="PF13568">
    <property type="entry name" value="OMP_b-brl_2"/>
    <property type="match status" value="1"/>
</dbReference>